<feature type="non-terminal residue" evidence="1">
    <location>
        <position position="1"/>
    </location>
</feature>
<sequence length="105" mass="11612">GTKEVEVTMLAHIEKSTLRIEAQLKGLQKELHALDDKKASSASVDGLHTRIEQIVYDMQRFLVDKADLTIVSELKAHVDLKVRDLEDEAKNLSSIVFAAPAAMGQ</sequence>
<dbReference type="EMBL" id="GBEZ01023981">
    <property type="protein sequence ID" value="JAC62954.1"/>
    <property type="molecule type" value="Transcribed_RNA"/>
</dbReference>
<accession>A0A061QWU6</accession>
<organism evidence="1">
    <name type="scientific">Tetraselmis sp. GSL018</name>
    <dbReference type="NCBI Taxonomy" id="582737"/>
    <lineage>
        <taxon>Eukaryota</taxon>
        <taxon>Viridiplantae</taxon>
        <taxon>Chlorophyta</taxon>
        <taxon>core chlorophytes</taxon>
        <taxon>Chlorodendrophyceae</taxon>
        <taxon>Chlorodendrales</taxon>
        <taxon>Chlorodendraceae</taxon>
        <taxon>Tetraselmis</taxon>
    </lineage>
</organism>
<dbReference type="AlphaFoldDB" id="A0A061QWU6"/>
<gene>
    <name evidence="1" type="ORF">TSPGSL018_21857</name>
</gene>
<feature type="non-terminal residue" evidence="1">
    <location>
        <position position="105"/>
    </location>
</feature>
<protein>
    <submittedName>
        <fullName evidence="1">Uncharacterized protein</fullName>
    </submittedName>
</protein>
<reference evidence="1" key="1">
    <citation type="submission" date="2014-05" db="EMBL/GenBank/DDBJ databases">
        <title>The transcriptome of the halophilic microalga Tetraselmis sp. GSL018 isolated from the Great Salt Lake, Utah.</title>
        <authorList>
            <person name="Jinkerson R.E."/>
            <person name="D'Adamo S."/>
            <person name="Posewitz M.C."/>
        </authorList>
    </citation>
    <scope>NUCLEOTIDE SEQUENCE</scope>
    <source>
        <strain evidence="1">GSL018</strain>
    </source>
</reference>
<proteinExistence type="predicted"/>
<evidence type="ECO:0000313" key="1">
    <source>
        <dbReference type="EMBL" id="JAC62954.1"/>
    </source>
</evidence>
<name>A0A061QWU6_9CHLO</name>